<reference evidence="10 11" key="1">
    <citation type="journal article" date="2012" name="PLoS ONE">
        <title>Functional divergence in the genus oenococcus as predicted by genome sequencing of the newly-described species, Oenococcus kitaharae.</title>
        <authorList>
            <person name="Borneman A.R."/>
            <person name="McCarthy J.M."/>
            <person name="Chambers P.J."/>
            <person name="Bartowsky E.J."/>
        </authorList>
    </citation>
    <scope>NUCLEOTIDE SEQUENCE [LARGE SCALE GENOMIC DNA]</scope>
    <source>
        <strain evidence="11">DSM17330</strain>
    </source>
</reference>
<dbReference type="GO" id="GO:0005524">
    <property type="term" value="F:ATP binding"/>
    <property type="evidence" value="ECO:0007669"/>
    <property type="project" value="UniProtKB-KW"/>
</dbReference>
<dbReference type="PROSITE" id="PS00211">
    <property type="entry name" value="ABC_TRANSPORTER_1"/>
    <property type="match status" value="2"/>
</dbReference>
<evidence type="ECO:0000256" key="6">
    <source>
        <dbReference type="ARBA" id="ARBA00022840"/>
    </source>
</evidence>
<dbReference type="InterPro" id="IPR003593">
    <property type="entry name" value="AAA+_ATPase"/>
</dbReference>
<dbReference type="AlphaFoldDB" id="G9WJ06"/>
<dbReference type="STRING" id="336988.NT96_04850"/>
<dbReference type="EMBL" id="AFVZ01000001">
    <property type="protein sequence ID" value="EHN58455.1"/>
    <property type="molecule type" value="Genomic_DNA"/>
</dbReference>
<comment type="subcellular location">
    <subcellularLocation>
        <location evidence="1">Cell membrane</location>
        <topology evidence="1">Peripheral membrane protein</topology>
    </subcellularLocation>
</comment>
<dbReference type="HOGENOM" id="CLU_000604_86_7_9"/>
<evidence type="ECO:0000313" key="10">
    <source>
        <dbReference type="EMBL" id="EHN58455.1"/>
    </source>
</evidence>
<evidence type="ECO:0000256" key="5">
    <source>
        <dbReference type="ARBA" id="ARBA00022741"/>
    </source>
</evidence>
<evidence type="ECO:0000313" key="11">
    <source>
        <dbReference type="Proteomes" id="UP000004959"/>
    </source>
</evidence>
<dbReference type="InterPro" id="IPR017871">
    <property type="entry name" value="ABC_transporter-like_CS"/>
</dbReference>
<evidence type="ECO:0000256" key="3">
    <source>
        <dbReference type="ARBA" id="ARBA00022448"/>
    </source>
</evidence>
<protein>
    <submittedName>
        <fullName evidence="10">ECF transporter for HydroxyMethylPyrimidine duplicated ATPase component</fullName>
    </submittedName>
</protein>
<dbReference type="InterPro" id="IPR003439">
    <property type="entry name" value="ABC_transporter-like_ATP-bd"/>
</dbReference>
<dbReference type="PANTHER" id="PTHR43553">
    <property type="entry name" value="HEAVY METAL TRANSPORTER"/>
    <property type="match status" value="1"/>
</dbReference>
<gene>
    <name evidence="10" type="ORF">OKIT_0333</name>
</gene>
<dbReference type="CDD" id="cd03225">
    <property type="entry name" value="ABC_cobalt_CbiO_domain1"/>
    <property type="match status" value="1"/>
</dbReference>
<feature type="domain" description="ABC transporter" evidence="9">
    <location>
        <begin position="1"/>
        <end position="214"/>
    </location>
</feature>
<keyword evidence="4" id="KW-1003">Cell membrane</keyword>
<keyword evidence="8" id="KW-0472">Membrane</keyword>
<dbReference type="InterPro" id="IPR050095">
    <property type="entry name" value="ECF_ABC_transporter_ATP-bd"/>
</dbReference>
<dbReference type="SUPFAM" id="SSF52540">
    <property type="entry name" value="P-loop containing nucleoside triphosphate hydrolases"/>
    <property type="match status" value="2"/>
</dbReference>
<dbReference type="InterPro" id="IPR027417">
    <property type="entry name" value="P-loop_NTPase"/>
</dbReference>
<dbReference type="RefSeq" id="WP_007744737.1">
    <property type="nucleotide sequence ID" value="NZ_CM001398.1"/>
</dbReference>
<keyword evidence="7" id="KW-1278">Translocase</keyword>
<dbReference type="GO" id="GO:0043190">
    <property type="term" value="C:ATP-binding cassette (ABC) transporter complex"/>
    <property type="evidence" value="ECO:0007669"/>
    <property type="project" value="TreeGrafter"/>
</dbReference>
<dbReference type="GO" id="GO:0042626">
    <property type="term" value="F:ATPase-coupled transmembrane transporter activity"/>
    <property type="evidence" value="ECO:0007669"/>
    <property type="project" value="TreeGrafter"/>
</dbReference>
<evidence type="ECO:0000259" key="9">
    <source>
        <dbReference type="PROSITE" id="PS50893"/>
    </source>
</evidence>
<organism evidence="10 11">
    <name type="scientific">Oenococcus kitaharae DSM 17330</name>
    <dbReference type="NCBI Taxonomy" id="1045004"/>
    <lineage>
        <taxon>Bacteria</taxon>
        <taxon>Bacillati</taxon>
        <taxon>Bacillota</taxon>
        <taxon>Bacilli</taxon>
        <taxon>Lactobacillales</taxon>
        <taxon>Lactobacillaceae</taxon>
        <taxon>Oenococcus</taxon>
    </lineage>
</organism>
<dbReference type="GO" id="GO:0016887">
    <property type="term" value="F:ATP hydrolysis activity"/>
    <property type="evidence" value="ECO:0007669"/>
    <property type="project" value="InterPro"/>
</dbReference>
<feature type="domain" description="ABC transporter" evidence="9">
    <location>
        <begin position="224"/>
        <end position="422"/>
    </location>
</feature>
<dbReference type="SMART" id="SM00382">
    <property type="entry name" value="AAA"/>
    <property type="match status" value="2"/>
</dbReference>
<dbReference type="Proteomes" id="UP000004959">
    <property type="component" value="Chromosome"/>
</dbReference>
<evidence type="ECO:0000256" key="8">
    <source>
        <dbReference type="ARBA" id="ARBA00023136"/>
    </source>
</evidence>
<evidence type="ECO:0000256" key="4">
    <source>
        <dbReference type="ARBA" id="ARBA00022475"/>
    </source>
</evidence>
<keyword evidence="11" id="KW-1185">Reference proteome</keyword>
<dbReference type="PATRIC" id="fig|1045004.4.peg.332"/>
<keyword evidence="5" id="KW-0547">Nucleotide-binding</keyword>
<dbReference type="Pfam" id="PF00005">
    <property type="entry name" value="ABC_tran"/>
    <property type="match status" value="2"/>
</dbReference>
<dbReference type="Gene3D" id="3.40.50.300">
    <property type="entry name" value="P-loop containing nucleotide triphosphate hydrolases"/>
    <property type="match status" value="2"/>
</dbReference>
<dbReference type="PROSITE" id="PS50893">
    <property type="entry name" value="ABC_TRANSPORTER_2"/>
    <property type="match status" value="2"/>
</dbReference>
<sequence length="423" mass="47742">MSIIDFKNQNIEIDGQTILQNINLSINAGDFILLSGASGSGKTTFINELVAKYDKTAARVFQSPDQQFTMETPFYELVFLLENLQYPADQIENKINQILTEFHLENKKNQLVDTLSGGEQQRLALAEAVNLGTQLVILDEPFASIDRQSIRFLLAKVQELQRRGRTIVIADHNPLIYDGLAQRIFLFDKHTITSLPKTDFRQFYDSFKRQNHFHLKSDFQSDRIKIDRLSISFPDQIIFDQASALIPDKSSVLIVGENGTGKSTLLKAMSGLQKFNGKITSRGKISLAFQNPSDSFLKITVQEELFLSQHKSFHEAMAPAAIEDWLTRLSLKDRLDASVYTLSGGEKKKLQLLLLVIQSPDTILLDEPFAGLDQKSVLDLIALLKTSAATKIFISHQLFAMDQIIDHAYQIQDHKLIRLAELS</sequence>
<comment type="caution">
    <text evidence="10">The sequence shown here is derived from an EMBL/GenBank/DDBJ whole genome shotgun (WGS) entry which is preliminary data.</text>
</comment>
<evidence type="ECO:0000256" key="7">
    <source>
        <dbReference type="ARBA" id="ARBA00022967"/>
    </source>
</evidence>
<comment type="similarity">
    <text evidence="2">Belongs to the ABC transporter superfamily.</text>
</comment>
<keyword evidence="3" id="KW-0813">Transport</keyword>
<accession>G9WJ06</accession>
<proteinExistence type="inferred from homology"/>
<dbReference type="eggNOG" id="COG0488">
    <property type="taxonomic scope" value="Bacteria"/>
</dbReference>
<evidence type="ECO:0000256" key="2">
    <source>
        <dbReference type="ARBA" id="ARBA00005417"/>
    </source>
</evidence>
<name>G9WJ06_9LACO</name>
<keyword evidence="6" id="KW-0067">ATP-binding</keyword>
<evidence type="ECO:0000256" key="1">
    <source>
        <dbReference type="ARBA" id="ARBA00004202"/>
    </source>
</evidence>
<dbReference type="OrthoDB" id="501320at2"/>
<dbReference type="InterPro" id="IPR015856">
    <property type="entry name" value="ABC_transpr_CbiO/EcfA_su"/>
</dbReference>